<reference evidence="1" key="1">
    <citation type="submission" date="2023-07" db="EMBL/GenBank/DDBJ databases">
        <title>Sorghum-associated microbial communities from plants grown in Nebraska, USA.</title>
        <authorList>
            <person name="Schachtman D."/>
        </authorList>
    </citation>
    <scope>NUCLEOTIDE SEQUENCE</scope>
    <source>
        <strain evidence="1">2697</strain>
    </source>
</reference>
<dbReference type="EMBL" id="JAVDTF010000007">
    <property type="protein sequence ID" value="MDR6786629.1"/>
    <property type="molecule type" value="Genomic_DNA"/>
</dbReference>
<organism evidence="1 2">
    <name type="scientific">Pedobacter africanus</name>
    <dbReference type="NCBI Taxonomy" id="151894"/>
    <lineage>
        <taxon>Bacteria</taxon>
        <taxon>Pseudomonadati</taxon>
        <taxon>Bacteroidota</taxon>
        <taxon>Sphingobacteriia</taxon>
        <taxon>Sphingobacteriales</taxon>
        <taxon>Sphingobacteriaceae</taxon>
        <taxon>Pedobacter</taxon>
    </lineage>
</organism>
<accession>A0ACC6L5I1</accession>
<evidence type="ECO:0000313" key="1">
    <source>
        <dbReference type="EMBL" id="MDR6786629.1"/>
    </source>
</evidence>
<keyword evidence="2" id="KW-1185">Reference proteome</keyword>
<comment type="caution">
    <text evidence="1">The sequence shown here is derived from an EMBL/GenBank/DDBJ whole genome shotgun (WGS) entry which is preliminary data.</text>
</comment>
<name>A0ACC6L5I1_9SPHI</name>
<dbReference type="Proteomes" id="UP001246858">
    <property type="component" value="Unassembled WGS sequence"/>
</dbReference>
<evidence type="ECO:0000313" key="2">
    <source>
        <dbReference type="Proteomes" id="UP001246858"/>
    </source>
</evidence>
<proteinExistence type="predicted"/>
<gene>
    <name evidence="1" type="ORF">J2X78_005224</name>
</gene>
<sequence length="317" mass="35908">MSRILALFMVLVLLSCQGPSNHQSQTSGTADNTKTAITRDGQEISCDGLLSAIVKSSNAVALKHFSDTLVKVRLEYLTAEKAKIKLYVLSDISEDPAHKKLTENAVGWLEFHRQTKRLTDITNDPDKPLVLKYDTTLLQKHDLYTLCGTQTAIAKPGSGYEQRDVMQEADIRFNGKLKRFFTMAEFEKVFGKPDSIQFLKDETPCVTIFDTEASDDKYLYKDGSRFETSKDSVAVDEFRFQDGNFITYKGIRIDANTTMNDIKQLFPTAVSGRLGMDKEGKLWVIQLREDSEGISDGHIKIFFRDGKVSFMHWWLPC</sequence>
<protein>
    <submittedName>
        <fullName evidence="1">Uncharacterized protein</fullName>
    </submittedName>
</protein>